<feature type="region of interest" description="Disordered" evidence="2">
    <location>
        <begin position="1"/>
        <end position="21"/>
    </location>
</feature>
<keyword evidence="4" id="KW-1185">Reference proteome</keyword>
<name>S9TLW5_9TRYP</name>
<gene>
    <name evidence="3" type="ORF">STCU_10672</name>
</gene>
<keyword evidence="1" id="KW-0175">Coiled coil</keyword>
<evidence type="ECO:0000313" key="4">
    <source>
        <dbReference type="Proteomes" id="UP000015354"/>
    </source>
</evidence>
<evidence type="ECO:0000256" key="1">
    <source>
        <dbReference type="SAM" id="Coils"/>
    </source>
</evidence>
<comment type="caution">
    <text evidence="3">The sequence shown here is derived from an EMBL/GenBank/DDBJ whole genome shotgun (WGS) entry which is preliminary data.</text>
</comment>
<protein>
    <submittedName>
        <fullName evidence="3">Uncharacterized protein</fullName>
    </submittedName>
</protein>
<evidence type="ECO:0000313" key="3">
    <source>
        <dbReference type="EMBL" id="EPY17358.1"/>
    </source>
</evidence>
<evidence type="ECO:0000256" key="2">
    <source>
        <dbReference type="SAM" id="MobiDB-lite"/>
    </source>
</evidence>
<organism evidence="3 4">
    <name type="scientific">Strigomonas culicis</name>
    <dbReference type="NCBI Taxonomy" id="28005"/>
    <lineage>
        <taxon>Eukaryota</taxon>
        <taxon>Discoba</taxon>
        <taxon>Euglenozoa</taxon>
        <taxon>Kinetoplastea</taxon>
        <taxon>Metakinetoplastina</taxon>
        <taxon>Trypanosomatida</taxon>
        <taxon>Trypanosomatidae</taxon>
        <taxon>Strigomonadinae</taxon>
        <taxon>Strigomonas</taxon>
    </lineage>
</organism>
<reference evidence="3 4" key="1">
    <citation type="journal article" date="2013" name="PLoS ONE">
        <title>Predicting the Proteins of Angomonas deanei, Strigomonas culicis and Their Respective Endosymbionts Reveals New Aspects of the Trypanosomatidae Family.</title>
        <authorList>
            <person name="Motta M.C."/>
            <person name="Martins A.C."/>
            <person name="de Souza S.S."/>
            <person name="Catta-Preta C.M."/>
            <person name="Silva R."/>
            <person name="Klein C.C."/>
            <person name="de Almeida L.G."/>
            <person name="de Lima Cunha O."/>
            <person name="Ciapina L.P."/>
            <person name="Brocchi M."/>
            <person name="Colabardini A.C."/>
            <person name="de Araujo Lima B."/>
            <person name="Machado C.R."/>
            <person name="de Almeida Soares C.M."/>
            <person name="Probst C.M."/>
            <person name="de Menezes C.B."/>
            <person name="Thompson C.E."/>
            <person name="Bartholomeu D.C."/>
            <person name="Gradia D.F."/>
            <person name="Pavoni D.P."/>
            <person name="Grisard E.C."/>
            <person name="Fantinatti-Garboggini F."/>
            <person name="Marchini F.K."/>
            <person name="Rodrigues-Luiz G.F."/>
            <person name="Wagner G."/>
            <person name="Goldman G.H."/>
            <person name="Fietto J.L."/>
            <person name="Elias M.C."/>
            <person name="Goldman M.H."/>
            <person name="Sagot M.F."/>
            <person name="Pereira M."/>
            <person name="Stoco P.H."/>
            <person name="de Mendonca-Neto R.P."/>
            <person name="Teixeira S.M."/>
            <person name="Maciel T.E."/>
            <person name="de Oliveira Mendes T.A."/>
            <person name="Urmenyi T.P."/>
            <person name="de Souza W."/>
            <person name="Schenkman S."/>
            <person name="de Vasconcelos A.T."/>
        </authorList>
    </citation>
    <scope>NUCLEOTIDE SEQUENCE [LARGE SCALE GENOMIC DNA]</scope>
</reference>
<dbReference type="Proteomes" id="UP000015354">
    <property type="component" value="Unassembled WGS sequence"/>
</dbReference>
<dbReference type="EMBL" id="ATMH01010520">
    <property type="protein sequence ID" value="EPY17358.1"/>
    <property type="molecule type" value="Genomic_DNA"/>
</dbReference>
<accession>S9TLW5</accession>
<sequence>MEGPSPLPLPPAAQWRPSPPRAAQVENPQLYAVEQTDTLRWPLASQRQLRASAHLHALTVQCNALQGELEALGKKLLRTEGALQRQRDEEAALRIAVDHAPLSSTPGVAHHTAVALRVGGAPPPDVDTLVERSACSLLFMLEALHLRLTGGAYFTPSARAAPRLPSSVPSWSRLYVAAQGQLGPAPAAAEVEAEGVVAECRANTTAVGEVNVRFVREALDYLSEACSTQPRPRAAGAGDAVRRRCAPARGAASCGDAGLLSRANFLSHAPLISEVCGRFVRVMHACEAMRCESGRREEADLKALEAEIKKKTHEWTVQQLELRQGTDSATRIYPHLL</sequence>
<feature type="compositionally biased region" description="Pro residues" evidence="2">
    <location>
        <begin position="1"/>
        <end position="11"/>
    </location>
</feature>
<feature type="coiled-coil region" evidence="1">
    <location>
        <begin position="55"/>
        <end position="89"/>
    </location>
</feature>
<proteinExistence type="predicted"/>
<dbReference type="AlphaFoldDB" id="S9TLW5"/>